<dbReference type="RefSeq" id="WP_164041483.1">
    <property type="nucleotide sequence ID" value="NZ_JAAGNZ010000002.1"/>
</dbReference>
<comment type="caution">
    <text evidence="3">The sequence shown here is derived from an EMBL/GenBank/DDBJ whole genome shotgun (WGS) entry which is preliminary data.</text>
</comment>
<evidence type="ECO:0000259" key="2">
    <source>
        <dbReference type="PROSITE" id="PS51781"/>
    </source>
</evidence>
<feature type="signal peptide" evidence="1">
    <location>
        <begin position="1"/>
        <end position="21"/>
    </location>
</feature>
<dbReference type="PANTHER" id="PTHR21666">
    <property type="entry name" value="PEPTIDASE-RELATED"/>
    <property type="match status" value="1"/>
</dbReference>
<dbReference type="PANTHER" id="PTHR21666:SF268">
    <property type="entry name" value="PEPTIDASE M23 DOMAIN-CONTAINING PROTEIN"/>
    <property type="match status" value="1"/>
</dbReference>
<dbReference type="InterPro" id="IPR011055">
    <property type="entry name" value="Dup_hybrid_motif"/>
</dbReference>
<dbReference type="AlphaFoldDB" id="A0A6M0IME1"/>
<dbReference type="Gene3D" id="2.30.30.40">
    <property type="entry name" value="SH3 Domains"/>
    <property type="match status" value="1"/>
</dbReference>
<dbReference type="EMBL" id="JAAGNZ010000002">
    <property type="protein sequence ID" value="NEU68992.1"/>
    <property type="molecule type" value="Genomic_DNA"/>
</dbReference>
<feature type="chain" id="PRO_5026942290" evidence="1">
    <location>
        <begin position="22"/>
        <end position="448"/>
    </location>
</feature>
<dbReference type="Pfam" id="PF01551">
    <property type="entry name" value="Peptidase_M23"/>
    <property type="match status" value="1"/>
</dbReference>
<accession>A0A6M0IME1</accession>
<dbReference type="SUPFAM" id="SSF51261">
    <property type="entry name" value="Duplicated hybrid motif"/>
    <property type="match status" value="1"/>
</dbReference>
<sequence>MEFRSVVRFLFACIAVASLHACTGVGPTTNLFRSSSPHEQYGQSLKAAKLDRTALGIDWVAAGERALRDSLTISIPYRESGYFAANKPFAVGYRMSAQRGDRFLVRVETQGQKDAQVFIDVFALDDRNRTTLLTASKADTNVLAWEPRRTQNFLIRIQPELLRSGSYTISITREPALSFPVQGRDSRQISSFFGASRDAGRRRHEGVDIFAPKGTPAVASVDGTITSVSTNSLGGNVVFLSDNERNIRLYYAHLDRWNVSAGQHVSIGDTVGFVGNTGNARTTGPHLHFGIYGFSDGATDPLPFIRLGRGPARQSLLPVSRLGDSVRVSANRTFVRSAPASDARVVGDVPKATSLLIVGGTDAWLRVELPNGQTGYVASNTTETLKRPLRRLTLTSSGNLLDAADSRAGVLKTLATGSPVDILSVFAGFQLVRSADGYTGWLSRLAAP</sequence>
<dbReference type="InterPro" id="IPR050570">
    <property type="entry name" value="Cell_wall_metabolism_enzyme"/>
</dbReference>
<feature type="domain" description="SH3b" evidence="2">
    <location>
        <begin position="323"/>
        <end position="386"/>
    </location>
</feature>
<keyword evidence="1" id="KW-0732">Signal</keyword>
<dbReference type="InterPro" id="IPR003646">
    <property type="entry name" value="SH3-like_bac-type"/>
</dbReference>
<protein>
    <submittedName>
        <fullName evidence="3">Peptidoglycan DD-metalloendopeptidase family protein</fullName>
    </submittedName>
</protein>
<dbReference type="PROSITE" id="PS51781">
    <property type="entry name" value="SH3B"/>
    <property type="match status" value="1"/>
</dbReference>
<dbReference type="Gene3D" id="2.70.70.10">
    <property type="entry name" value="Glucose Permease (Domain IIA)"/>
    <property type="match status" value="1"/>
</dbReference>
<dbReference type="CDD" id="cd12797">
    <property type="entry name" value="M23_peptidase"/>
    <property type="match status" value="1"/>
</dbReference>
<evidence type="ECO:0000313" key="4">
    <source>
        <dbReference type="Proteomes" id="UP000477386"/>
    </source>
</evidence>
<dbReference type="SMART" id="SM00287">
    <property type="entry name" value="SH3b"/>
    <property type="match status" value="1"/>
</dbReference>
<gene>
    <name evidence="3" type="ORF">GK091_19055</name>
</gene>
<keyword evidence="4" id="KW-1185">Reference proteome</keyword>
<evidence type="ECO:0000313" key="3">
    <source>
        <dbReference type="EMBL" id="NEU68992.1"/>
    </source>
</evidence>
<dbReference type="Proteomes" id="UP000477386">
    <property type="component" value="Unassembled WGS sequence"/>
</dbReference>
<reference evidence="3 4" key="1">
    <citation type="submission" date="2020-02" db="EMBL/GenBank/DDBJ databases">
        <title>Draft genome sequence of two Spirosoma agri KCTC 52727 and Spirosoma terrae KCTC 52035.</title>
        <authorList>
            <person name="Rojas J."/>
            <person name="Ambika Manirajan B."/>
            <person name="Ratering S."/>
            <person name="Suarez C."/>
            <person name="Schnell S."/>
        </authorList>
    </citation>
    <scope>NUCLEOTIDE SEQUENCE [LARGE SCALE GENOMIC DNA]</scope>
    <source>
        <strain evidence="3 4">KCTC 52727</strain>
    </source>
</reference>
<proteinExistence type="predicted"/>
<evidence type="ECO:0000256" key="1">
    <source>
        <dbReference type="SAM" id="SignalP"/>
    </source>
</evidence>
<dbReference type="InterPro" id="IPR016047">
    <property type="entry name" value="M23ase_b-sheet_dom"/>
</dbReference>
<name>A0A6M0IME1_9BACT</name>
<dbReference type="Pfam" id="PF08239">
    <property type="entry name" value="SH3_3"/>
    <property type="match status" value="1"/>
</dbReference>
<dbReference type="GO" id="GO:0004222">
    <property type="term" value="F:metalloendopeptidase activity"/>
    <property type="evidence" value="ECO:0007669"/>
    <property type="project" value="TreeGrafter"/>
</dbReference>
<organism evidence="3 4">
    <name type="scientific">Spirosoma agri</name>
    <dbReference type="NCBI Taxonomy" id="1987381"/>
    <lineage>
        <taxon>Bacteria</taxon>
        <taxon>Pseudomonadati</taxon>
        <taxon>Bacteroidota</taxon>
        <taxon>Cytophagia</taxon>
        <taxon>Cytophagales</taxon>
        <taxon>Cytophagaceae</taxon>
        <taxon>Spirosoma</taxon>
    </lineage>
</organism>